<dbReference type="EMBL" id="AALHUE010000019">
    <property type="protein sequence ID" value="ECZ7737729.1"/>
    <property type="molecule type" value="Genomic_DNA"/>
</dbReference>
<feature type="coiled-coil region" evidence="1">
    <location>
        <begin position="127"/>
        <end position="157"/>
    </location>
</feature>
<dbReference type="RefSeq" id="WP_107238622.1">
    <property type="nucleotide sequence ID" value="NZ_CP032194.1"/>
</dbReference>
<proteinExistence type="predicted"/>
<sequence length="198" mass="22508">MTPSTLPSKLYRPLAEVKSFVEKMPEGVTLTKLSNKVGAFGSLSKREKDSLIEFLEQRESILVLQARPLNGKNMMTFLRHKKYGYPTTIPGYIYPLKQPQIQKAVATAEPPKPQENPMENLSLPTSPEALRKQAEQLLKAAEEAEKKRNENDFFNKKLQPVKLEICQAAGKMQRKLDEFIDCMDEMNKAIQKLKDLSA</sequence>
<evidence type="ECO:0000313" key="2">
    <source>
        <dbReference type="EMBL" id="ECZ7737729.1"/>
    </source>
</evidence>
<comment type="caution">
    <text evidence="2">The sequence shown here is derived from an EMBL/GenBank/DDBJ whole genome shotgun (WGS) entry which is preliminary data.</text>
</comment>
<organism evidence="2">
    <name type="scientific">Salmonella senftenberg</name>
    <dbReference type="NCBI Taxonomy" id="28150"/>
    <lineage>
        <taxon>Bacteria</taxon>
        <taxon>Pseudomonadati</taxon>
        <taxon>Pseudomonadota</taxon>
        <taxon>Gammaproteobacteria</taxon>
        <taxon>Enterobacterales</taxon>
        <taxon>Enterobacteriaceae</taxon>
        <taxon>Salmonella</taxon>
    </lineage>
</organism>
<name>A0A3Y8Y079_SALSE</name>
<dbReference type="AlphaFoldDB" id="A0A3Y8Y079"/>
<accession>A0A3Y8Y079</accession>
<gene>
    <name evidence="2" type="ORF">AL785_21290</name>
</gene>
<keyword evidence="1" id="KW-0175">Coiled coil</keyword>
<reference evidence="2" key="1">
    <citation type="submission" date="2018-07" db="EMBL/GenBank/DDBJ databases">
        <authorList>
            <consortium name="GenomeTrakr network: Whole genome sequencing for foodborne pathogen traceback"/>
        </authorList>
    </citation>
    <scope>NUCLEOTIDE SEQUENCE</scope>
    <source>
        <strain evidence="2">FDA00004442</strain>
    </source>
</reference>
<evidence type="ECO:0000256" key="1">
    <source>
        <dbReference type="SAM" id="Coils"/>
    </source>
</evidence>
<protein>
    <submittedName>
        <fullName evidence="2">Uncharacterized protein</fullName>
    </submittedName>
</protein>